<feature type="compositionally biased region" description="Low complexity" evidence="1">
    <location>
        <begin position="39"/>
        <end position="55"/>
    </location>
</feature>
<dbReference type="EnsemblPlants" id="KQL12860">
    <property type="protein sequence ID" value="KQL12860"/>
    <property type="gene ID" value="SETIT_021625mg"/>
</dbReference>
<dbReference type="PANTHER" id="PTHR33416">
    <property type="entry name" value="NUCLEAR PORE COMPLEX PROTEIN NUP1"/>
    <property type="match status" value="1"/>
</dbReference>
<dbReference type="EMBL" id="AGNK02001405">
    <property type="status" value="NOT_ANNOTATED_CDS"/>
    <property type="molecule type" value="Genomic_DNA"/>
</dbReference>
<evidence type="ECO:0000313" key="2">
    <source>
        <dbReference type="EMBL" id="RCV14976.1"/>
    </source>
</evidence>
<dbReference type="GO" id="GO:0071763">
    <property type="term" value="P:nuclear membrane organization"/>
    <property type="evidence" value="ECO:0000318"/>
    <property type="project" value="GO_Central"/>
</dbReference>
<reference evidence="2 4" key="1">
    <citation type="journal article" date="2012" name="Nat. Biotechnol.">
        <title>Reference genome sequence of the model plant Setaria.</title>
        <authorList>
            <person name="Bennetzen J.L."/>
            <person name="Schmutz J."/>
            <person name="Wang H."/>
            <person name="Percifield R."/>
            <person name="Hawkins J."/>
            <person name="Pontaroli A.C."/>
            <person name="Estep M."/>
            <person name="Feng L."/>
            <person name="Vaughn J.N."/>
            <person name="Grimwood J."/>
            <person name="Jenkins J."/>
            <person name="Barry K."/>
            <person name="Lindquist E."/>
            <person name="Hellsten U."/>
            <person name="Deshpande S."/>
            <person name="Wang X."/>
            <person name="Wu X."/>
            <person name="Mitros T."/>
            <person name="Triplett J."/>
            <person name="Yang X."/>
            <person name="Ye C.Y."/>
            <person name="Mauro-Herrera M."/>
            <person name="Wang L."/>
            <person name="Li P."/>
            <person name="Sharma M."/>
            <person name="Sharma R."/>
            <person name="Ronald P.C."/>
            <person name="Panaud O."/>
            <person name="Kellogg E.A."/>
            <person name="Brutnell T.P."/>
            <person name="Doust A.N."/>
            <person name="Tuskan G.A."/>
            <person name="Rokhsar D."/>
            <person name="Devos K.M."/>
        </authorList>
    </citation>
    <scope>NUCLEOTIDE SEQUENCE [LARGE SCALE GENOMIC DNA]</scope>
    <source>
        <strain evidence="4">cv. Yugu1</strain>
        <strain evidence="2">Yugu1</strain>
    </source>
</reference>
<evidence type="ECO:0008006" key="5">
    <source>
        <dbReference type="Google" id="ProtNLM"/>
    </source>
</evidence>
<reference evidence="3" key="3">
    <citation type="submission" date="2018-08" db="UniProtKB">
        <authorList>
            <consortium name="EnsemblPlants"/>
        </authorList>
    </citation>
    <scope>IDENTIFICATION</scope>
    <source>
        <strain evidence="3">Yugu1</strain>
    </source>
</reference>
<dbReference type="Proteomes" id="UP000004995">
    <property type="component" value="Unassembled WGS sequence"/>
</dbReference>
<evidence type="ECO:0000313" key="3">
    <source>
        <dbReference type="EnsemblPlants" id="KQL12860"/>
    </source>
</evidence>
<feature type="region of interest" description="Disordered" evidence="1">
    <location>
        <begin position="1"/>
        <end position="56"/>
    </location>
</feature>
<organism evidence="3 4">
    <name type="scientific">Setaria italica</name>
    <name type="common">Foxtail millet</name>
    <name type="synonym">Panicum italicum</name>
    <dbReference type="NCBI Taxonomy" id="4555"/>
    <lineage>
        <taxon>Eukaryota</taxon>
        <taxon>Viridiplantae</taxon>
        <taxon>Streptophyta</taxon>
        <taxon>Embryophyta</taxon>
        <taxon>Tracheophyta</taxon>
        <taxon>Spermatophyta</taxon>
        <taxon>Magnoliopsida</taxon>
        <taxon>Liliopsida</taxon>
        <taxon>Poales</taxon>
        <taxon>Poaceae</taxon>
        <taxon>PACMAD clade</taxon>
        <taxon>Panicoideae</taxon>
        <taxon>Panicodae</taxon>
        <taxon>Paniceae</taxon>
        <taxon>Cenchrinae</taxon>
        <taxon>Setaria</taxon>
    </lineage>
</organism>
<gene>
    <name evidence="3" type="primary">LOC101757396</name>
    <name evidence="2" type="ORF">SETIT_3G021700v2</name>
</gene>
<feature type="compositionally biased region" description="Basic and acidic residues" evidence="1">
    <location>
        <begin position="12"/>
        <end position="22"/>
    </location>
</feature>
<evidence type="ECO:0000313" key="4">
    <source>
        <dbReference type="Proteomes" id="UP000004995"/>
    </source>
</evidence>
<sequence length="564" mass="60138">MASLFGARRRRSPEDDGEDHRSGYGRAQRRRLSPEEDAASPAEAGPGAATGSSPGWLSGFVSGAKRVISSVLLFSSPEETGSGEEEEDDEDGNGLNSDENEDVPDTHGAIVPYSESKLAIEQMVMKETFTRDECDKMVELIKSRVTDSTFPEAREYGSPEEIPSRIAGIGHDFTGAWRSLSRDRNFTKSVPFSSMRPGSFSPGSPLQASPELCTVAVTEAKKWLEERRQGLGLKPEDNGTCTLNTDMLSSGIDSDMGSPVDLAKSYMQSLPPWQSPFLGSQKFNTSSSKYSSSLSKVTTKEDYLSNFWGKLEESRRAHIGSSGGSVDAPKFWNYGSTSRLFENDTAIFSLGTDEKVGEPTKTNNGSEKVAATEPISGYSIPITPAEDRIDGIGEPVELAKDNGNASEIQPDKVAEGNNVSSTSNTKDATDHIGDVKAPTAEPNLGESHINSASEFRPKDAGPPIQARVNGSSKKTSVNGLVDQSKANSGLESSANDNPSCTNSSSAVPPTSNDLTESAAGAADVHSVENCTGINPEEPVKGASRQNVRRGGRKRVVRGPKGRGK</sequence>
<dbReference type="OMA" id="NDFTGAW"/>
<dbReference type="GeneID" id="101757396"/>
<feature type="compositionally biased region" description="Acidic residues" evidence="1">
    <location>
        <begin position="81"/>
        <end position="103"/>
    </location>
</feature>
<dbReference type="KEGG" id="sita:101757396"/>
<dbReference type="eggNOG" id="ENOG502QPXJ">
    <property type="taxonomic scope" value="Eukaryota"/>
</dbReference>
<feature type="compositionally biased region" description="Polar residues" evidence="1">
    <location>
        <begin position="417"/>
        <end position="426"/>
    </location>
</feature>
<keyword evidence="4" id="KW-1185">Reference proteome</keyword>
<dbReference type="FunCoup" id="K3Z507">
    <property type="interactions" value="2"/>
</dbReference>
<feature type="compositionally biased region" description="Basic residues" evidence="1">
    <location>
        <begin position="546"/>
        <end position="564"/>
    </location>
</feature>
<dbReference type="GO" id="GO:0005635">
    <property type="term" value="C:nuclear envelope"/>
    <property type="evidence" value="ECO:0000318"/>
    <property type="project" value="GO_Central"/>
</dbReference>
<proteinExistence type="predicted"/>
<feature type="region of interest" description="Disordered" evidence="1">
    <location>
        <begin position="396"/>
        <end position="564"/>
    </location>
</feature>
<dbReference type="EMBL" id="CM003530">
    <property type="protein sequence ID" value="RCV14976.1"/>
    <property type="molecule type" value="Genomic_DNA"/>
</dbReference>
<dbReference type="RefSeq" id="XP_004960132.1">
    <property type="nucleotide sequence ID" value="XM_004960075.3"/>
</dbReference>
<reference evidence="2" key="2">
    <citation type="submission" date="2015-07" db="EMBL/GenBank/DDBJ databases">
        <authorList>
            <person name="Noorani M."/>
        </authorList>
    </citation>
    <scope>NUCLEOTIDE SEQUENCE</scope>
    <source>
        <strain evidence="2">Yugu1</strain>
    </source>
</reference>
<feature type="compositionally biased region" description="Polar residues" evidence="1">
    <location>
        <begin position="468"/>
        <end position="478"/>
    </location>
</feature>
<feature type="region of interest" description="Disordered" evidence="1">
    <location>
        <begin position="75"/>
        <end position="112"/>
    </location>
</feature>
<protein>
    <recommendedName>
        <fullName evidence="5">Protein KAKU4</fullName>
    </recommendedName>
</protein>
<dbReference type="Gramene" id="KQL12860">
    <property type="protein sequence ID" value="KQL12860"/>
    <property type="gene ID" value="SETIT_021625mg"/>
</dbReference>
<dbReference type="AlphaFoldDB" id="K3Z507"/>
<feature type="compositionally biased region" description="Polar residues" evidence="1">
    <location>
        <begin position="484"/>
        <end position="515"/>
    </location>
</feature>
<dbReference type="HOGENOM" id="CLU_038213_1_0_1"/>
<accession>K3Z507</accession>
<dbReference type="OrthoDB" id="666185at2759"/>
<name>K3Z507_SETIT</name>
<evidence type="ECO:0000256" key="1">
    <source>
        <dbReference type="SAM" id="MobiDB-lite"/>
    </source>
</evidence>
<dbReference type="PANTHER" id="PTHR33416:SF37">
    <property type="entry name" value="OS04G0655600 PROTEIN"/>
    <property type="match status" value="1"/>
</dbReference>
<dbReference type="STRING" id="4555.K3Z507"/>